<dbReference type="EMBL" id="JAEPWM010000001">
    <property type="protein sequence ID" value="MBK6005085.1"/>
    <property type="molecule type" value="Genomic_DNA"/>
</dbReference>
<dbReference type="GO" id="GO:0005507">
    <property type="term" value="F:copper ion binding"/>
    <property type="evidence" value="ECO:0007669"/>
    <property type="project" value="TreeGrafter"/>
</dbReference>
<dbReference type="Pfam" id="PF03091">
    <property type="entry name" value="CutA1"/>
    <property type="match status" value="1"/>
</dbReference>
<dbReference type="RefSeq" id="WP_201166447.1">
    <property type="nucleotide sequence ID" value="NZ_JAEPWM010000001.1"/>
</dbReference>
<evidence type="ECO:0000313" key="3">
    <source>
        <dbReference type="Proteomes" id="UP000630528"/>
    </source>
</evidence>
<dbReference type="Proteomes" id="UP000630528">
    <property type="component" value="Unassembled WGS sequence"/>
</dbReference>
<comment type="similarity">
    <text evidence="1">Belongs to the CutA family.</text>
</comment>
<sequence length="120" mass="13382">MEDRQDRDILAITTTVGSRADAERLARAILERRLAACVQVEEGLTSFYRWQGKDCEDAEVRLTIKTLPACEAALGELFLEKHPYEVPQFLCTSMRASAEYLAWVRAEVRAPAAGGEPDPV</sequence>
<comment type="caution">
    <text evidence="2">The sequence shown here is derived from an EMBL/GenBank/DDBJ whole genome shotgun (WGS) entry which is preliminary data.</text>
</comment>
<dbReference type="PANTHER" id="PTHR23419:SF8">
    <property type="entry name" value="FI09726P"/>
    <property type="match status" value="1"/>
</dbReference>
<evidence type="ECO:0000313" key="2">
    <source>
        <dbReference type="EMBL" id="MBK6005085.1"/>
    </source>
</evidence>
<dbReference type="InterPro" id="IPR004323">
    <property type="entry name" value="Ion_tolerance_CutA"/>
</dbReference>
<reference evidence="2" key="2">
    <citation type="submission" date="2021-01" db="EMBL/GenBank/DDBJ databases">
        <authorList>
            <person name="Kang M."/>
        </authorList>
    </citation>
    <scope>NUCLEOTIDE SEQUENCE</scope>
    <source>
        <strain evidence="2">KACC 17527</strain>
    </source>
</reference>
<gene>
    <name evidence="2" type="ORF">JJB11_03185</name>
</gene>
<organism evidence="2 3">
    <name type="scientific">Ramlibacter ginsenosidimutans</name>
    <dbReference type="NCBI Taxonomy" id="502333"/>
    <lineage>
        <taxon>Bacteria</taxon>
        <taxon>Pseudomonadati</taxon>
        <taxon>Pseudomonadota</taxon>
        <taxon>Betaproteobacteria</taxon>
        <taxon>Burkholderiales</taxon>
        <taxon>Comamonadaceae</taxon>
        <taxon>Ramlibacter</taxon>
    </lineage>
</organism>
<reference evidence="2" key="1">
    <citation type="journal article" date="2012" name="J. Microbiol. Biotechnol.">
        <title>Ramlibacter ginsenosidimutans sp. nov., with ginsenoside-converting activity.</title>
        <authorList>
            <person name="Wang L."/>
            <person name="An D.S."/>
            <person name="Kim S.G."/>
            <person name="Jin F.X."/>
            <person name="Kim S.C."/>
            <person name="Lee S.T."/>
            <person name="Im W.T."/>
        </authorList>
    </citation>
    <scope>NUCLEOTIDE SEQUENCE</scope>
    <source>
        <strain evidence="2">KACC 17527</strain>
    </source>
</reference>
<dbReference type="Gene3D" id="3.30.70.120">
    <property type="match status" value="1"/>
</dbReference>
<evidence type="ECO:0000256" key="1">
    <source>
        <dbReference type="ARBA" id="ARBA00010169"/>
    </source>
</evidence>
<dbReference type="PANTHER" id="PTHR23419">
    <property type="entry name" value="DIVALENT CATION TOLERANCE CUTA-RELATED"/>
    <property type="match status" value="1"/>
</dbReference>
<keyword evidence="3" id="KW-1185">Reference proteome</keyword>
<name>A0A934TPV8_9BURK</name>
<dbReference type="InterPro" id="IPR011322">
    <property type="entry name" value="N-reg_PII-like_a/b"/>
</dbReference>
<dbReference type="GO" id="GO:0010038">
    <property type="term" value="P:response to metal ion"/>
    <property type="evidence" value="ECO:0007669"/>
    <property type="project" value="InterPro"/>
</dbReference>
<accession>A0A934TPV8</accession>
<proteinExistence type="inferred from homology"/>
<dbReference type="AlphaFoldDB" id="A0A934TPV8"/>
<dbReference type="SUPFAM" id="SSF54913">
    <property type="entry name" value="GlnB-like"/>
    <property type="match status" value="1"/>
</dbReference>
<protein>
    <submittedName>
        <fullName evidence="2">Divalent-cation tolerance protein CutA</fullName>
    </submittedName>
</protein>
<dbReference type="InterPro" id="IPR015867">
    <property type="entry name" value="N-reg_PII/ATP_PRibTrfase_C"/>
</dbReference>